<organism evidence="1 2">
    <name type="scientific">Aduncisulcus paluster</name>
    <dbReference type="NCBI Taxonomy" id="2918883"/>
    <lineage>
        <taxon>Eukaryota</taxon>
        <taxon>Metamonada</taxon>
        <taxon>Carpediemonas-like organisms</taxon>
        <taxon>Aduncisulcus</taxon>
    </lineage>
</organism>
<reference evidence="1" key="1">
    <citation type="submission" date="2022-03" db="EMBL/GenBank/DDBJ databases">
        <title>Draft genome sequence of Aduncisulcus paluster, a free-living microaerophilic Fornicata.</title>
        <authorList>
            <person name="Yuyama I."/>
            <person name="Kume K."/>
            <person name="Tamura T."/>
            <person name="Inagaki Y."/>
            <person name="Hashimoto T."/>
        </authorList>
    </citation>
    <scope>NUCLEOTIDE SEQUENCE</scope>
    <source>
        <strain evidence="1">NY0171</strain>
    </source>
</reference>
<protein>
    <submittedName>
        <fullName evidence="1">Uncharacterized protein</fullName>
    </submittedName>
</protein>
<accession>A0ABQ5KY99</accession>
<name>A0ABQ5KY99_9EUKA</name>
<dbReference type="EMBL" id="BQXS01004566">
    <property type="protein sequence ID" value="GKT37417.1"/>
    <property type="molecule type" value="Genomic_DNA"/>
</dbReference>
<comment type="caution">
    <text evidence="1">The sequence shown here is derived from an EMBL/GenBank/DDBJ whole genome shotgun (WGS) entry which is preliminary data.</text>
</comment>
<evidence type="ECO:0000313" key="2">
    <source>
        <dbReference type="Proteomes" id="UP001057375"/>
    </source>
</evidence>
<dbReference type="Proteomes" id="UP001057375">
    <property type="component" value="Unassembled WGS sequence"/>
</dbReference>
<sequence length="109" mass="11979">MLVDDVVADSGMHSYRNAQFVCFGEKAKLSVREFVFTDVFTNSFTESKPLRVTFGNYLIEQSGLLPEAELTVGNVGSNAFRSLPKEGEFKIMDGAGPVDRNAADQPFAH</sequence>
<gene>
    <name evidence="1" type="ORF">ADUPG1_003355</name>
</gene>
<proteinExistence type="predicted"/>
<evidence type="ECO:0000313" key="1">
    <source>
        <dbReference type="EMBL" id="GKT37417.1"/>
    </source>
</evidence>
<keyword evidence="2" id="KW-1185">Reference proteome</keyword>